<dbReference type="EMBL" id="JBAFSM010000012">
    <property type="protein sequence ID" value="MEG3437015.1"/>
    <property type="molecule type" value="Genomic_DNA"/>
</dbReference>
<organism evidence="3 4">
    <name type="scientific">Pannus brasiliensis CCIBt3594</name>
    <dbReference type="NCBI Taxonomy" id="1427578"/>
    <lineage>
        <taxon>Bacteria</taxon>
        <taxon>Bacillati</taxon>
        <taxon>Cyanobacteriota</taxon>
        <taxon>Cyanophyceae</taxon>
        <taxon>Oscillatoriophycideae</taxon>
        <taxon>Chroococcales</taxon>
        <taxon>Microcystaceae</taxon>
        <taxon>Pannus</taxon>
    </lineage>
</organism>
<evidence type="ECO:0000313" key="4">
    <source>
        <dbReference type="Proteomes" id="UP001328733"/>
    </source>
</evidence>
<dbReference type="InterPro" id="IPR019250">
    <property type="entry name" value="DUF2227_metal-bd"/>
</dbReference>
<comment type="caution">
    <text evidence="3">The sequence shown here is derived from an EMBL/GenBank/DDBJ whole genome shotgun (WGS) entry which is preliminary data.</text>
</comment>
<feature type="transmembrane region" description="Helical" evidence="2">
    <location>
        <begin position="12"/>
        <end position="41"/>
    </location>
</feature>
<reference evidence="3 4" key="1">
    <citation type="submission" date="2024-01" db="EMBL/GenBank/DDBJ databases">
        <title>Genomic insights into the taxonomy and metabolism of the cyanobacterium Pannus brasiliensis CCIBt3594.</title>
        <authorList>
            <person name="Machado M."/>
            <person name="Botero N.B."/>
            <person name="Andreote A.P.D."/>
            <person name="Feitosa A.M.T."/>
            <person name="Popin R."/>
            <person name="Sivonen K."/>
            <person name="Fiore M.F."/>
        </authorList>
    </citation>
    <scope>NUCLEOTIDE SEQUENCE [LARGE SCALE GENOMIC DNA]</scope>
    <source>
        <strain evidence="3 4">CCIBt3594</strain>
    </source>
</reference>
<evidence type="ECO:0000256" key="1">
    <source>
        <dbReference type="SAM" id="MobiDB-lite"/>
    </source>
</evidence>
<dbReference type="PANTHER" id="PTHR39085:SF1">
    <property type="entry name" value="SLL0924 PROTEIN"/>
    <property type="match status" value="1"/>
</dbReference>
<proteinExistence type="predicted"/>
<keyword evidence="4" id="KW-1185">Reference proteome</keyword>
<gene>
    <name evidence="3" type="ORF">V0288_07770</name>
</gene>
<dbReference type="Proteomes" id="UP001328733">
    <property type="component" value="Unassembled WGS sequence"/>
</dbReference>
<protein>
    <submittedName>
        <fullName evidence="3">Metal-binding protein</fullName>
    </submittedName>
</protein>
<evidence type="ECO:0000313" key="3">
    <source>
        <dbReference type="EMBL" id="MEG3437015.1"/>
    </source>
</evidence>
<sequence length="184" mass="20872">MPSGKTHDRLTLLFLPPIAGMGFLVSGSGALTLLLAGSYLFSGFMFGPDLDIHSVQYKRWGILRWLWLPYRSMIRHRGWLSHGPIVGTLFRLFYFGSFLLLVAIVALGCLQLFGAIVPDWRAFPERAIDFYARYPRESIAFLVGLELGAMSHSLSDWIGSAIKRKKRAKTKPSRKRSPSRTRRK</sequence>
<feature type="transmembrane region" description="Helical" evidence="2">
    <location>
        <begin position="92"/>
        <end position="117"/>
    </location>
</feature>
<dbReference type="PANTHER" id="PTHR39085">
    <property type="entry name" value="SLL0924 PROTEIN"/>
    <property type="match status" value="1"/>
</dbReference>
<evidence type="ECO:0000256" key="2">
    <source>
        <dbReference type="SAM" id="Phobius"/>
    </source>
</evidence>
<dbReference type="AlphaFoldDB" id="A0AAW9QJ48"/>
<dbReference type="Pfam" id="PF09988">
    <property type="entry name" value="DUF2227"/>
    <property type="match status" value="1"/>
</dbReference>
<keyword evidence="2" id="KW-0812">Transmembrane</keyword>
<accession>A0AAW9QJ48</accession>
<keyword evidence="2" id="KW-0472">Membrane</keyword>
<name>A0AAW9QJ48_9CHRO</name>
<feature type="region of interest" description="Disordered" evidence="1">
    <location>
        <begin position="165"/>
        <end position="184"/>
    </location>
</feature>
<dbReference type="RefSeq" id="WP_332864500.1">
    <property type="nucleotide sequence ID" value="NZ_JBAFSM010000012.1"/>
</dbReference>
<keyword evidence="2" id="KW-1133">Transmembrane helix</keyword>